<dbReference type="GO" id="GO:0016593">
    <property type="term" value="C:Cdc73/Paf1 complex"/>
    <property type="evidence" value="ECO:0007669"/>
    <property type="project" value="EnsemblFungi"/>
</dbReference>
<organism evidence="7 8">
    <name type="scientific">Sugiyamaella lignohabitans</name>
    <dbReference type="NCBI Taxonomy" id="796027"/>
    <lineage>
        <taxon>Eukaryota</taxon>
        <taxon>Fungi</taxon>
        <taxon>Dikarya</taxon>
        <taxon>Ascomycota</taxon>
        <taxon>Saccharomycotina</taxon>
        <taxon>Dipodascomycetes</taxon>
        <taxon>Dipodascales</taxon>
        <taxon>Trichomonascaceae</taxon>
        <taxon>Sugiyamaella</taxon>
    </lineage>
</organism>
<dbReference type="AlphaFoldDB" id="A0A167FF29"/>
<dbReference type="GO" id="GO:0000993">
    <property type="term" value="F:RNA polymerase II complex binding"/>
    <property type="evidence" value="ECO:0007669"/>
    <property type="project" value="TreeGrafter"/>
</dbReference>
<comment type="similarity">
    <text evidence="2">Belongs to the CDC73 family.</text>
</comment>
<name>A0A167FF29_9ASCO</name>
<comment type="subcellular location">
    <subcellularLocation>
        <location evidence="1">Nucleus</location>
    </subcellularLocation>
</comment>
<dbReference type="GO" id="GO:0006368">
    <property type="term" value="P:transcription elongation by RNA polymerase II"/>
    <property type="evidence" value="ECO:0007669"/>
    <property type="project" value="InterPro"/>
</dbReference>
<dbReference type="PANTHER" id="PTHR12466">
    <property type="entry name" value="CDC73 DOMAIN PROTEIN"/>
    <property type="match status" value="1"/>
</dbReference>
<evidence type="ECO:0000313" key="7">
    <source>
        <dbReference type="EMBL" id="ANB15219.1"/>
    </source>
</evidence>
<evidence type="ECO:0000313" key="8">
    <source>
        <dbReference type="Proteomes" id="UP000189580"/>
    </source>
</evidence>
<dbReference type="InterPro" id="IPR031336">
    <property type="entry name" value="CDC73_C"/>
</dbReference>
<feature type="region of interest" description="Disordered" evidence="5">
    <location>
        <begin position="220"/>
        <end position="273"/>
    </location>
</feature>
<dbReference type="PANTHER" id="PTHR12466:SF8">
    <property type="entry name" value="PARAFIBROMIN"/>
    <property type="match status" value="1"/>
</dbReference>
<dbReference type="EMBL" id="CP014503">
    <property type="protein sequence ID" value="ANB15219.1"/>
    <property type="molecule type" value="Genomic_DNA"/>
</dbReference>
<keyword evidence="8" id="KW-1185">Reference proteome</keyword>
<feature type="compositionally biased region" description="Low complexity" evidence="5">
    <location>
        <begin position="242"/>
        <end position="255"/>
    </location>
</feature>
<dbReference type="GeneID" id="30034800"/>
<feature type="domain" description="Cell division control protein 73 C-terminal" evidence="6">
    <location>
        <begin position="269"/>
        <end position="417"/>
    </location>
</feature>
<evidence type="ECO:0000256" key="5">
    <source>
        <dbReference type="SAM" id="MobiDB-lite"/>
    </source>
</evidence>
<dbReference type="RefSeq" id="XP_018737696.1">
    <property type="nucleotide sequence ID" value="XM_018879817.1"/>
</dbReference>
<accession>A0A167FF29</accession>
<evidence type="ECO:0000256" key="4">
    <source>
        <dbReference type="ARBA" id="ARBA00023242"/>
    </source>
</evidence>
<dbReference type="Proteomes" id="UP000189580">
    <property type="component" value="Chromosome b"/>
</dbReference>
<feature type="compositionally biased region" description="Gly residues" evidence="5">
    <location>
        <begin position="140"/>
        <end position="150"/>
    </location>
</feature>
<feature type="region of interest" description="Disordered" evidence="5">
    <location>
        <begin position="133"/>
        <end position="172"/>
    </location>
</feature>
<dbReference type="GO" id="GO:0032968">
    <property type="term" value="P:positive regulation of transcription elongation by RNA polymerase II"/>
    <property type="evidence" value="ECO:0007669"/>
    <property type="project" value="TreeGrafter"/>
</dbReference>
<feature type="compositionally biased region" description="Polar residues" evidence="5">
    <location>
        <begin position="220"/>
        <end position="234"/>
    </location>
</feature>
<dbReference type="InterPro" id="IPR007852">
    <property type="entry name" value="Cdc73/Parafibromin"/>
</dbReference>
<reference evidence="7 8" key="1">
    <citation type="submission" date="2016-02" db="EMBL/GenBank/DDBJ databases">
        <title>Complete genome sequence and transcriptome regulation of the pentose utilising yeast Sugiyamaella lignohabitans.</title>
        <authorList>
            <person name="Bellasio M."/>
            <person name="Peymann A."/>
            <person name="Valli M."/>
            <person name="Sipitzky M."/>
            <person name="Graf A."/>
            <person name="Sauer M."/>
            <person name="Marx H."/>
            <person name="Mattanovich D."/>
        </authorList>
    </citation>
    <scope>NUCLEOTIDE SEQUENCE [LARGE SCALE GENOMIC DNA]</scope>
    <source>
        <strain evidence="7 8">CBS 10342</strain>
    </source>
</reference>
<dbReference type="Pfam" id="PF05179">
    <property type="entry name" value="CDC73_C"/>
    <property type="match status" value="1"/>
</dbReference>
<evidence type="ECO:0000256" key="2">
    <source>
        <dbReference type="ARBA" id="ARBA00010427"/>
    </source>
</evidence>
<keyword evidence="3" id="KW-0804">Transcription</keyword>
<dbReference type="Gene3D" id="3.40.50.11990">
    <property type="entry name" value="RNA polymerase II accessory factor, Cdc73 C-terminal domain"/>
    <property type="match status" value="1"/>
</dbReference>
<evidence type="ECO:0000259" key="6">
    <source>
        <dbReference type="Pfam" id="PF05179"/>
    </source>
</evidence>
<dbReference type="KEGG" id="slb:AWJ20_2844"/>
<sequence>MSSTNDPLVILRSAIAAKIDGTLVIGDTVGSERTDDIVKATGLEFPSIPGISNEPFVLKLDTPTAYQITDVDADSGKRFIDTRTVYNCYITKDLSITDYISISDERMVTNLKFLERTDLLTWLQGASTESSNIVKSTSAGGSGTSTGAGSAGASKSAAKTSSSTASSSVVKAKRPIDEELQKIYNQERTLIDHNRALRGNKLLDFSSVSSECRQKILSNYKNGSTANGGSNSIANAGKHKNTGTTSASSTGSTNSRNAPNRIPLPTSGKNQDPIILISPSASSLLNMSNVKEFLETGTFSPVMSSSGAADLIRISRHSAKIGTTRFVVVNSVEKFKPEYWDRVVAVFVTGQAWQFKSYRWSDPNALFQKVLGFALVFRGDPLPPSLTQWNVKVETLDRSQRFRDREASERIWDRIEQSMIARGWPVKR</sequence>
<gene>
    <name evidence="7" type="primary">CDC73</name>
    <name evidence="7" type="ORF">AWJ20_2844</name>
</gene>
<proteinExistence type="inferred from homology"/>
<protein>
    <submittedName>
        <fullName evidence="7">Cdc73p</fullName>
    </submittedName>
</protein>
<evidence type="ECO:0000256" key="3">
    <source>
        <dbReference type="ARBA" id="ARBA00023163"/>
    </source>
</evidence>
<keyword evidence="4" id="KW-0539">Nucleus</keyword>
<dbReference type="OrthoDB" id="2186602at2759"/>
<evidence type="ECO:0000256" key="1">
    <source>
        <dbReference type="ARBA" id="ARBA00004123"/>
    </source>
</evidence>
<feature type="compositionally biased region" description="Low complexity" evidence="5">
    <location>
        <begin position="151"/>
        <end position="170"/>
    </location>
</feature>
<dbReference type="InterPro" id="IPR038103">
    <property type="entry name" value="CDC73_C_sf"/>
</dbReference>